<keyword evidence="1" id="KW-0812">Transmembrane</keyword>
<dbReference type="EMBL" id="LR828258">
    <property type="protein sequence ID" value="CAD0363489.1"/>
    <property type="molecule type" value="Genomic_DNA"/>
</dbReference>
<protein>
    <submittedName>
        <fullName evidence="2">Uncharacterized protein</fullName>
    </submittedName>
</protein>
<sequence>MFENVVRLYRAAGRPPVEEGTFSYDGQVSAVAGEIQECLRMDRKFGHFEDGPDENGGEISFTWKLPANEFGRFYADVYDFVDGSELLSLGGVPSNYYLIQEDIFGEAEEPTPELAAALHLGRLIGGLLKLSLNTVSLTASTKKLLFVLPATGEVGPKTFEIDTKITRACLLAPKPDISVLEALFSNEEGRLHINEHKQLFRVALTSVLAKRRTDSPEPVFQYLVYSWSDVVMAYELNAECYVQKFSFEKLRGDVARIELDYATRMAAVLGESSGKMLALPLSIGGLAAVWLAGDVWSASGLCLGMLLVSLLLSGILHNQRLASKRVEAGFNLSISDVQSSSSKHPAALQTAINSAKAGFAQQLAFLRKVHLVIHPLAWLPTLMALGMVILKFGSKSWPSIVLVVFVSVSAVAFFKSPAVKKELTR</sequence>
<evidence type="ECO:0000256" key="1">
    <source>
        <dbReference type="SAM" id="Phobius"/>
    </source>
</evidence>
<feature type="transmembrane region" description="Helical" evidence="1">
    <location>
        <begin position="298"/>
        <end position="316"/>
    </location>
</feature>
<reference evidence="2 3" key="1">
    <citation type="submission" date="2020-07" db="EMBL/GenBank/DDBJ databases">
        <authorList>
            <person name="Pothier F. J."/>
        </authorList>
    </citation>
    <scope>NUCLEOTIDE SEQUENCE [LARGE SCALE GENOMIC DNA]</scope>
    <source>
        <strain evidence="2 3">CFBP 498</strain>
        <plasmid evidence="2 3">CFBP498_p224</plasmid>
    </source>
</reference>
<dbReference type="AlphaFoldDB" id="A0A6V7FIN0"/>
<keyword evidence="2" id="KW-0614">Plasmid</keyword>
<feature type="transmembrane region" description="Helical" evidence="1">
    <location>
        <begin position="396"/>
        <end position="414"/>
    </location>
</feature>
<geneLocation type="plasmid" evidence="2 3">
    <name>CFBP498_p224</name>
</geneLocation>
<accession>A0A6V7FIN0</accession>
<gene>
    <name evidence="2" type="ORF">CFBP498_48840</name>
</gene>
<name>A0A6V7FIN0_9XANT</name>
<organism evidence="2 3">
    <name type="scientific">Xanthomonas hortorum pv. vitians</name>
    <dbReference type="NCBI Taxonomy" id="83224"/>
    <lineage>
        <taxon>Bacteria</taxon>
        <taxon>Pseudomonadati</taxon>
        <taxon>Pseudomonadota</taxon>
        <taxon>Gammaproteobacteria</taxon>
        <taxon>Lysobacterales</taxon>
        <taxon>Lysobacteraceae</taxon>
        <taxon>Xanthomonas</taxon>
    </lineage>
</organism>
<evidence type="ECO:0000313" key="2">
    <source>
        <dbReference type="EMBL" id="CAD0363492.1"/>
    </source>
</evidence>
<keyword evidence="3" id="KW-1185">Reference proteome</keyword>
<keyword evidence="1" id="KW-0472">Membrane</keyword>
<dbReference type="Proteomes" id="UP000515406">
    <property type="component" value="Plasmid CFBP498_p224"/>
</dbReference>
<dbReference type="EMBL" id="LR828258">
    <property type="protein sequence ID" value="CAD0363492.1"/>
    <property type="molecule type" value="Genomic_DNA"/>
</dbReference>
<feature type="transmembrane region" description="Helical" evidence="1">
    <location>
        <begin position="371"/>
        <end position="390"/>
    </location>
</feature>
<keyword evidence="1" id="KW-1133">Transmembrane helix</keyword>
<dbReference type="RefSeq" id="WP_153066408.1">
    <property type="nucleotide sequence ID" value="NZ_LR828258.1"/>
</dbReference>
<proteinExistence type="predicted"/>
<evidence type="ECO:0000313" key="3">
    <source>
        <dbReference type="Proteomes" id="UP000515406"/>
    </source>
</evidence>